<dbReference type="PANTHER" id="PTHR31013">
    <property type="entry name" value="THAUMATIN FAMILY PROTEIN-RELATED"/>
    <property type="match status" value="1"/>
</dbReference>
<organism evidence="2 3">
    <name type="scientific">Streptomyces malaysiensis subsp. samsunensis</name>
    <dbReference type="NCBI Taxonomy" id="459658"/>
    <lineage>
        <taxon>Bacteria</taxon>
        <taxon>Bacillati</taxon>
        <taxon>Actinomycetota</taxon>
        <taxon>Actinomycetes</taxon>
        <taxon>Kitasatosporales</taxon>
        <taxon>Streptomycetaceae</taxon>
        <taxon>Streptomyces</taxon>
        <taxon>Streptomyces violaceusniger group</taxon>
    </lineage>
</organism>
<keyword evidence="1" id="KW-0732">Signal</keyword>
<dbReference type="PIRSF" id="PIRSF002703">
    <property type="entry name" value="Thaumatin"/>
    <property type="match status" value="1"/>
</dbReference>
<dbReference type="InterPro" id="IPR037176">
    <property type="entry name" value="Osmotin/thaumatin-like_sf"/>
</dbReference>
<dbReference type="PANTHER" id="PTHR31013:SF2">
    <property type="entry name" value="THAUMATIN-LIKE PROTEIN"/>
    <property type="match status" value="1"/>
</dbReference>
<gene>
    <name evidence="2" type="ORF">NQU54_39065</name>
</gene>
<dbReference type="RefSeq" id="WP_257635140.1">
    <property type="nucleotide sequence ID" value="NZ_JANIIC010000065.1"/>
</dbReference>
<dbReference type="AlphaFoldDB" id="A0A9X2M3T1"/>
<feature type="chain" id="PRO_5040717711" evidence="1">
    <location>
        <begin position="24"/>
        <end position="266"/>
    </location>
</feature>
<name>A0A9X2M3T1_STRMQ</name>
<evidence type="ECO:0000313" key="2">
    <source>
        <dbReference type="EMBL" id="MCQ8834903.1"/>
    </source>
</evidence>
<comment type="caution">
    <text evidence="2">The sequence shown here is derived from an EMBL/GenBank/DDBJ whole genome shotgun (WGS) entry which is preliminary data.</text>
</comment>
<dbReference type="Gene3D" id="2.60.110.10">
    <property type="entry name" value="Thaumatin"/>
    <property type="match status" value="1"/>
</dbReference>
<protein>
    <submittedName>
        <fullName evidence="2">Thaumatin pathogenesis-like protein</fullName>
    </submittedName>
</protein>
<dbReference type="Pfam" id="PF00314">
    <property type="entry name" value="Thaumatin"/>
    <property type="match status" value="1"/>
</dbReference>
<sequence>MRKVVTAMAATAVAVLVALSPDAGTSAGATPGTGVHTLSDAAPAAATAADHTVTFVNDTGKKVWIGGDVNNDGSKPFATLPILEPGQSGTVTIPGTAEPGHWRGKFFARQGCTGASGSTFHCLVGDCGKFADHCETGEQPTSLAEFNFDTEDTLAPWYNVSYVNAFSQPVTIAPKDAAGGGGCGTMGCSENLLPLCPPGDLTSWPDGEPMLCTSPNRDAKTPYSDMIAAHCPKAYGWSKQDQEPGNQVMQQCARCSGFTVTFHSAA</sequence>
<accession>A0A9X2M3T1</accession>
<reference evidence="2" key="1">
    <citation type="submission" date="2022-06" db="EMBL/GenBank/DDBJ databases">
        <title>WGS of actinobacteria.</title>
        <authorList>
            <person name="Thawai C."/>
        </authorList>
    </citation>
    <scope>NUCLEOTIDE SEQUENCE</scope>
    <source>
        <strain evidence="2">DSM 42010</strain>
    </source>
</reference>
<keyword evidence="3" id="KW-1185">Reference proteome</keyword>
<dbReference type="SUPFAM" id="SSF49870">
    <property type="entry name" value="Osmotin, thaumatin-like protein"/>
    <property type="match status" value="1"/>
</dbReference>
<dbReference type="EMBL" id="JANIIC010000065">
    <property type="protein sequence ID" value="MCQ8834903.1"/>
    <property type="molecule type" value="Genomic_DNA"/>
</dbReference>
<dbReference type="Proteomes" id="UP001142400">
    <property type="component" value="Unassembled WGS sequence"/>
</dbReference>
<dbReference type="SMART" id="SM00205">
    <property type="entry name" value="THN"/>
    <property type="match status" value="1"/>
</dbReference>
<proteinExistence type="predicted"/>
<feature type="signal peptide" evidence="1">
    <location>
        <begin position="1"/>
        <end position="23"/>
    </location>
</feature>
<dbReference type="PROSITE" id="PS51367">
    <property type="entry name" value="THAUMATIN_2"/>
    <property type="match status" value="1"/>
</dbReference>
<evidence type="ECO:0000313" key="3">
    <source>
        <dbReference type="Proteomes" id="UP001142400"/>
    </source>
</evidence>
<dbReference type="InterPro" id="IPR001938">
    <property type="entry name" value="Thaumatin"/>
</dbReference>
<evidence type="ECO:0000256" key="1">
    <source>
        <dbReference type="SAM" id="SignalP"/>
    </source>
</evidence>